<dbReference type="SUPFAM" id="SSF57959">
    <property type="entry name" value="Leucine zipper domain"/>
    <property type="match status" value="1"/>
</dbReference>
<dbReference type="GO" id="GO:0045893">
    <property type="term" value="P:positive regulation of DNA-templated transcription"/>
    <property type="evidence" value="ECO:0007669"/>
    <property type="project" value="InterPro"/>
</dbReference>
<dbReference type="GO" id="GO:0003677">
    <property type="term" value="F:DNA binding"/>
    <property type="evidence" value="ECO:0007669"/>
    <property type="project" value="UniProtKB-KW"/>
</dbReference>
<dbReference type="Gene3D" id="1.20.5.170">
    <property type="match status" value="1"/>
</dbReference>
<evidence type="ECO:0000259" key="9">
    <source>
        <dbReference type="PROSITE" id="PS50217"/>
    </source>
</evidence>
<dbReference type="PANTHER" id="PTHR22952:SF446">
    <property type="entry name" value="ABSCISIC ACID-INSENSITIVE 5-LIKE PROTEIN 5-RELATED"/>
    <property type="match status" value="1"/>
</dbReference>
<evidence type="ECO:0000256" key="8">
    <source>
        <dbReference type="SAM" id="MobiDB-lite"/>
    </source>
</evidence>
<dbReference type="GO" id="GO:0003700">
    <property type="term" value="F:DNA-binding transcription factor activity"/>
    <property type="evidence" value="ECO:0007669"/>
    <property type="project" value="InterPro"/>
</dbReference>
<feature type="region of interest" description="Disordered" evidence="8">
    <location>
        <begin position="1"/>
        <end position="21"/>
    </location>
</feature>
<comment type="subcellular location">
    <subcellularLocation>
        <location evidence="1">Nucleus</location>
    </subcellularLocation>
</comment>
<evidence type="ECO:0000256" key="6">
    <source>
        <dbReference type="ARBA" id="ARBA00023242"/>
    </source>
</evidence>
<evidence type="ECO:0000313" key="11">
    <source>
        <dbReference type="Proteomes" id="UP000233837"/>
    </source>
</evidence>
<dbReference type="Proteomes" id="UP000233837">
    <property type="component" value="Unassembled WGS sequence"/>
</dbReference>
<gene>
    <name evidence="10" type="primary">ABF2</name>
    <name evidence="10" type="ORF">MA16_Dca012093</name>
</gene>
<feature type="domain" description="BZIP" evidence="9">
    <location>
        <begin position="326"/>
        <end position="375"/>
    </location>
</feature>
<dbReference type="CDD" id="cd14707">
    <property type="entry name" value="bZIP_plant_BZIP46"/>
    <property type="match status" value="1"/>
</dbReference>
<dbReference type="FunFam" id="1.20.5.170:FF:000048">
    <property type="entry name" value="ABSCISIC ACID-INSENSITIVE 5-like protein 5"/>
    <property type="match status" value="1"/>
</dbReference>
<evidence type="ECO:0000256" key="3">
    <source>
        <dbReference type="ARBA" id="ARBA00023015"/>
    </source>
</evidence>
<evidence type="ECO:0000256" key="1">
    <source>
        <dbReference type="ARBA" id="ARBA00004123"/>
    </source>
</evidence>
<keyword evidence="11" id="KW-1185">Reference proteome</keyword>
<accession>A0A2I0WW66</accession>
<feature type="coiled-coil region" evidence="7">
    <location>
        <begin position="344"/>
        <end position="381"/>
    </location>
</feature>
<dbReference type="EMBL" id="KZ502407">
    <property type="protein sequence ID" value="PKU79905.1"/>
    <property type="molecule type" value="Genomic_DNA"/>
</dbReference>
<keyword evidence="3" id="KW-0805">Transcription regulation</keyword>
<keyword evidence="6" id="KW-0539">Nucleus</keyword>
<dbReference type="PROSITE" id="PS00036">
    <property type="entry name" value="BZIP_BASIC"/>
    <property type="match status" value="1"/>
</dbReference>
<evidence type="ECO:0000313" key="10">
    <source>
        <dbReference type="EMBL" id="PKU79905.1"/>
    </source>
</evidence>
<dbReference type="PROSITE" id="PS50217">
    <property type="entry name" value="BZIP"/>
    <property type="match status" value="1"/>
</dbReference>
<keyword evidence="4" id="KW-0238">DNA-binding</keyword>
<dbReference type="InterPro" id="IPR043452">
    <property type="entry name" value="BZIP46-like"/>
</dbReference>
<reference evidence="10 11" key="2">
    <citation type="journal article" date="2017" name="Nature">
        <title>The Apostasia genome and the evolution of orchids.</title>
        <authorList>
            <person name="Zhang G.Q."/>
            <person name="Liu K.W."/>
            <person name="Li Z."/>
            <person name="Lohaus R."/>
            <person name="Hsiao Y.Y."/>
            <person name="Niu S.C."/>
            <person name="Wang J.Y."/>
            <person name="Lin Y.C."/>
            <person name="Xu Q."/>
            <person name="Chen L.J."/>
            <person name="Yoshida K."/>
            <person name="Fujiwara S."/>
            <person name="Wang Z.W."/>
            <person name="Zhang Y.Q."/>
            <person name="Mitsuda N."/>
            <person name="Wang M."/>
            <person name="Liu G.H."/>
            <person name="Pecoraro L."/>
            <person name="Huang H.X."/>
            <person name="Xiao X.J."/>
            <person name="Lin M."/>
            <person name="Wu X.Y."/>
            <person name="Wu W.L."/>
            <person name="Chen Y.Y."/>
            <person name="Chang S.B."/>
            <person name="Sakamoto S."/>
            <person name="Ohme-Takagi M."/>
            <person name="Yagi M."/>
            <person name="Zeng S.J."/>
            <person name="Shen C.Y."/>
            <person name="Yeh C.M."/>
            <person name="Luo Y.B."/>
            <person name="Tsai W.C."/>
            <person name="Van de Peer Y."/>
            <person name="Liu Z.J."/>
        </authorList>
    </citation>
    <scope>NUCLEOTIDE SEQUENCE [LARGE SCALE GENOMIC DNA]</scope>
    <source>
        <tissue evidence="10">The whole plant</tissue>
    </source>
</reference>
<evidence type="ECO:0000256" key="5">
    <source>
        <dbReference type="ARBA" id="ARBA00023163"/>
    </source>
</evidence>
<protein>
    <submittedName>
        <fullName evidence="10">ABSCISIC ACID-INSENSITIVE 5-like protein 5</fullName>
    </submittedName>
</protein>
<dbReference type="GO" id="GO:0009738">
    <property type="term" value="P:abscisic acid-activated signaling pathway"/>
    <property type="evidence" value="ECO:0007669"/>
    <property type="project" value="UniProtKB-KW"/>
</dbReference>
<evidence type="ECO:0000256" key="2">
    <source>
        <dbReference type="ARBA" id="ARBA00022682"/>
    </source>
</evidence>
<sequence>MNFRGMEIDENDGRQQPEAAPALARQSSIYSLTFDEFQSSMGGLGKDYGSMNMDEFLKNIWTAEESQAMAAALGASVGGVGGAQAGLQRQGSITLPRTLSQKTVDEVWRDVINESGAGGSGVGAGGSGFQHHQRQPTLGEMTLEEFLVRAGVVKEEISISTSRPVVNGIVSSGNGVYYGDLSASGNNNTGIALGFPQAGQGNLGIMPASIPSNSGANLAMSATGTRSYAQQLPLGSNVNLGSPRGMRGGGLVGIGDPVIGNGLITGVVGLGGGGVNVGTSVSPVHQIPSDGLAKGNGDLSSLSPVPYVFNGGLRGRKCSGAVEKVVERRQKRMIKNRESAARSRARKQAYTMELEAEVAKLKEQNQELQKKQAEIVAMQKNQILEMLNQQRETKKLCLRRTQTGPW</sequence>
<keyword evidence="7" id="KW-0175">Coiled coil</keyword>
<organism evidence="10 11">
    <name type="scientific">Dendrobium catenatum</name>
    <dbReference type="NCBI Taxonomy" id="906689"/>
    <lineage>
        <taxon>Eukaryota</taxon>
        <taxon>Viridiplantae</taxon>
        <taxon>Streptophyta</taxon>
        <taxon>Embryophyta</taxon>
        <taxon>Tracheophyta</taxon>
        <taxon>Spermatophyta</taxon>
        <taxon>Magnoliopsida</taxon>
        <taxon>Liliopsida</taxon>
        <taxon>Asparagales</taxon>
        <taxon>Orchidaceae</taxon>
        <taxon>Epidendroideae</taxon>
        <taxon>Malaxideae</taxon>
        <taxon>Dendrobiinae</taxon>
        <taxon>Dendrobium</taxon>
    </lineage>
</organism>
<dbReference type="Pfam" id="PF00170">
    <property type="entry name" value="bZIP_1"/>
    <property type="match status" value="1"/>
</dbReference>
<proteinExistence type="predicted"/>
<dbReference type="PANTHER" id="PTHR22952">
    <property type="entry name" value="CAMP-RESPONSE ELEMENT BINDING PROTEIN-RELATED"/>
    <property type="match status" value="1"/>
</dbReference>
<evidence type="ECO:0000256" key="4">
    <source>
        <dbReference type="ARBA" id="ARBA00023125"/>
    </source>
</evidence>
<dbReference type="STRING" id="906689.A0A2I0WW66"/>
<reference evidence="10 11" key="1">
    <citation type="journal article" date="2016" name="Sci. Rep.">
        <title>The Dendrobium catenatum Lindl. genome sequence provides insights into polysaccharide synthase, floral development and adaptive evolution.</title>
        <authorList>
            <person name="Zhang G.Q."/>
            <person name="Xu Q."/>
            <person name="Bian C."/>
            <person name="Tsai W.C."/>
            <person name="Yeh C.M."/>
            <person name="Liu K.W."/>
            <person name="Yoshida K."/>
            <person name="Zhang L.S."/>
            <person name="Chang S.B."/>
            <person name="Chen F."/>
            <person name="Shi Y."/>
            <person name="Su Y.Y."/>
            <person name="Zhang Y.Q."/>
            <person name="Chen L.J."/>
            <person name="Yin Y."/>
            <person name="Lin M."/>
            <person name="Huang H."/>
            <person name="Deng H."/>
            <person name="Wang Z.W."/>
            <person name="Zhu S.L."/>
            <person name="Zhao X."/>
            <person name="Deng C."/>
            <person name="Niu S.C."/>
            <person name="Huang J."/>
            <person name="Wang M."/>
            <person name="Liu G.H."/>
            <person name="Yang H.J."/>
            <person name="Xiao X.J."/>
            <person name="Hsiao Y.Y."/>
            <person name="Wu W.L."/>
            <person name="Chen Y.Y."/>
            <person name="Mitsuda N."/>
            <person name="Ohme-Takagi M."/>
            <person name="Luo Y.B."/>
            <person name="Van de Peer Y."/>
            <person name="Liu Z.J."/>
        </authorList>
    </citation>
    <scope>NUCLEOTIDE SEQUENCE [LARGE SCALE GENOMIC DNA]</scope>
    <source>
        <tissue evidence="10">The whole plant</tissue>
    </source>
</reference>
<dbReference type="SMART" id="SM00338">
    <property type="entry name" value="BRLZ"/>
    <property type="match status" value="1"/>
</dbReference>
<evidence type="ECO:0000256" key="7">
    <source>
        <dbReference type="SAM" id="Coils"/>
    </source>
</evidence>
<dbReference type="GO" id="GO:0005634">
    <property type="term" value="C:nucleus"/>
    <property type="evidence" value="ECO:0007669"/>
    <property type="project" value="UniProtKB-SubCell"/>
</dbReference>
<keyword evidence="5" id="KW-0804">Transcription</keyword>
<dbReference type="InterPro" id="IPR004827">
    <property type="entry name" value="bZIP"/>
</dbReference>
<dbReference type="AlphaFoldDB" id="A0A2I0WW66"/>
<dbReference type="InterPro" id="IPR046347">
    <property type="entry name" value="bZIP_sf"/>
</dbReference>
<dbReference type="OrthoDB" id="1927218at2759"/>
<name>A0A2I0WW66_9ASPA</name>
<keyword evidence="2" id="KW-0938">Abscisic acid signaling pathway</keyword>